<keyword evidence="1" id="KW-0472">Membrane</keyword>
<evidence type="ECO:0000313" key="2">
    <source>
        <dbReference type="EMBL" id="EHA25336.1"/>
    </source>
</evidence>
<proteinExistence type="predicted"/>
<keyword evidence="1" id="KW-1133">Transmembrane helix</keyword>
<comment type="caution">
    <text evidence="2">The sequence shown here is derived from an EMBL/GenBank/DDBJ whole genome shotgun (WGS) entry which is preliminary data.</text>
</comment>
<evidence type="ECO:0000256" key="1">
    <source>
        <dbReference type="SAM" id="Phobius"/>
    </source>
</evidence>
<name>G3XVT3_ASPNA</name>
<dbReference type="EMBL" id="ACJE01000006">
    <property type="protein sequence ID" value="EHA25336.1"/>
    <property type="molecule type" value="Genomic_DNA"/>
</dbReference>
<accession>G3XVT3</accession>
<dbReference type="HOGENOM" id="CLU_1360142_0_0_1"/>
<dbReference type="Proteomes" id="UP000009038">
    <property type="component" value="Unassembled WGS sequence"/>
</dbReference>
<organism evidence="2 3">
    <name type="scientific">Aspergillus niger (strain ATCC 1015 / CBS 113.46 / FGSC A1144 / LSHB Ac4 / NCTC 3858a / NRRL 328 / USDA 3528.7)</name>
    <dbReference type="NCBI Taxonomy" id="380704"/>
    <lineage>
        <taxon>Eukaryota</taxon>
        <taxon>Fungi</taxon>
        <taxon>Dikarya</taxon>
        <taxon>Ascomycota</taxon>
        <taxon>Pezizomycotina</taxon>
        <taxon>Eurotiomycetes</taxon>
        <taxon>Eurotiomycetidae</taxon>
        <taxon>Eurotiales</taxon>
        <taxon>Aspergillaceae</taxon>
        <taxon>Aspergillus</taxon>
        <taxon>Aspergillus subgen. Circumdati</taxon>
    </lineage>
</organism>
<feature type="transmembrane region" description="Helical" evidence="1">
    <location>
        <begin position="20"/>
        <end position="40"/>
    </location>
</feature>
<evidence type="ECO:0000313" key="3">
    <source>
        <dbReference type="Proteomes" id="UP000009038"/>
    </source>
</evidence>
<gene>
    <name evidence="2" type="ORF">ASPNIDRAFT_42306</name>
</gene>
<sequence>MQPYGGSRSAREVFDVNTKLLTAFIWLAIVAVGIPTVTWIKMLLESCWTALVHFFSFQSLFSSQQYPLPPNGGVEYPTSPTAAAGQADPSDMLEFPPLGAIDGFTCQYPGLKNKYIALPDGNQSLWLQPLEKDIQDEQYDIDTDYEIKAPTGVIRDQNLQVYVNVTKLASDKALKPDGVAFPEGKYINGSYPGPRIRMVPV</sequence>
<keyword evidence="1" id="KW-0812">Transmembrane</keyword>
<dbReference type="AlphaFoldDB" id="G3XVT3"/>
<protein>
    <submittedName>
        <fullName evidence="2">Uncharacterized protein</fullName>
    </submittedName>
</protein>
<reference evidence="2 3" key="1">
    <citation type="journal article" date="2011" name="Genome Res.">
        <title>Comparative genomics of citric-acid-producing Aspergillus niger ATCC 1015 versus enzyme-producing CBS 513.88.</title>
        <authorList>
            <person name="Andersen M.R."/>
            <person name="Salazar M.P."/>
            <person name="Schaap P.J."/>
            <person name="van de Vondervoort P.J."/>
            <person name="Culley D."/>
            <person name="Thykaer J."/>
            <person name="Frisvad J.C."/>
            <person name="Nielsen K.F."/>
            <person name="Albang R."/>
            <person name="Albermann K."/>
            <person name="Berka R.M."/>
            <person name="Braus G.H."/>
            <person name="Braus-Stromeyer S.A."/>
            <person name="Corrochano L.M."/>
            <person name="Dai Z."/>
            <person name="van Dijck P.W."/>
            <person name="Hofmann G."/>
            <person name="Lasure L.L."/>
            <person name="Magnuson J.K."/>
            <person name="Menke H."/>
            <person name="Meijer M."/>
            <person name="Meijer S.L."/>
            <person name="Nielsen J.B."/>
            <person name="Nielsen M.L."/>
            <person name="van Ooyen A.J."/>
            <person name="Pel H.J."/>
            <person name="Poulsen L."/>
            <person name="Samson R.A."/>
            <person name="Stam H."/>
            <person name="Tsang A."/>
            <person name="van den Brink J.M."/>
            <person name="Atkins A."/>
            <person name="Aerts A."/>
            <person name="Shapiro H."/>
            <person name="Pangilinan J."/>
            <person name="Salamov A."/>
            <person name="Lou Y."/>
            <person name="Lindquist E."/>
            <person name="Lucas S."/>
            <person name="Grimwood J."/>
            <person name="Grigoriev I.V."/>
            <person name="Kubicek C.P."/>
            <person name="Martinez D."/>
            <person name="van Peij N.N."/>
            <person name="Roubos J.A."/>
            <person name="Nielsen J."/>
            <person name="Baker S.E."/>
        </authorList>
    </citation>
    <scope>NUCLEOTIDE SEQUENCE [LARGE SCALE GENOMIC DNA]</scope>
    <source>
        <strain evidence="3">ATCC 1015 / CBS 113.46 / FGSC A1144 / LSHB Ac4 / NCTC 3858a / NRRL 328 / USDA 3528.7</strain>
    </source>
</reference>
<dbReference type="STRING" id="380704.G3XVT3"/>